<gene>
    <name evidence="2" type="ORF">BCCH1_78570</name>
</gene>
<sequence>MKGTLKRRLLNAGMFLGMTICIGTTVTSAWTRKDLVVFVFPRDEAAYANYVSAERWTVGLSAAGAILFLASLAWRLAIARSRARQTP</sequence>
<reference evidence="2" key="2">
    <citation type="journal article" date="2017" name="Genome Announc.">
        <title>High-Quality Draft Genome Sequence of Burkholderia contaminans CH-1, a Gram-Negative Bacterium That Metabolizes 2-Azahypoxanthine, a Plant Growth-Regulating Compound.</title>
        <authorList>
            <person name="Choi J.-H."/>
            <person name="Sugiura H."/>
            <person name="Moriuchi R."/>
            <person name="Kawagishi H."/>
            <person name="Dohra H."/>
        </authorList>
    </citation>
    <scope>NUCLEOTIDE SEQUENCE</scope>
    <source>
        <strain evidence="2">CH-1</strain>
        <plasmid evidence="2">pBC453</plasmid>
    </source>
</reference>
<keyword evidence="1" id="KW-1133">Transmembrane helix</keyword>
<proteinExistence type="predicted"/>
<keyword evidence="2" id="KW-0614">Plasmid</keyword>
<feature type="transmembrane region" description="Helical" evidence="1">
    <location>
        <begin position="12"/>
        <end position="31"/>
    </location>
</feature>
<keyword evidence="1" id="KW-0812">Transmembrane</keyword>
<protein>
    <submittedName>
        <fullName evidence="2">Uncharacterized protein</fullName>
    </submittedName>
</protein>
<dbReference type="EMBL" id="AP018360">
    <property type="protein sequence ID" value="BBA45346.1"/>
    <property type="molecule type" value="Genomic_DNA"/>
</dbReference>
<evidence type="ECO:0000313" key="2">
    <source>
        <dbReference type="EMBL" id="BBA45346.1"/>
    </source>
</evidence>
<name>A0A250LLC1_9BURK</name>
<feature type="transmembrane region" description="Helical" evidence="1">
    <location>
        <begin position="56"/>
        <end position="78"/>
    </location>
</feature>
<reference evidence="2" key="1">
    <citation type="journal article" date="2016" name="Biosci. Biotechnol. Biochem.">
        <title>Bioconversion of AHX to AOH by resting cells of Burkholderia contaminans CH-1.</title>
        <authorList>
            <person name="Choi J.H."/>
            <person name="Kikuchi A."/>
            <person name="Pumkaeo P."/>
            <person name="Hirai H."/>
            <person name="Tokuyama S."/>
            <person name="Kawagishi H."/>
        </authorList>
    </citation>
    <scope>NUCLEOTIDE SEQUENCE</scope>
    <source>
        <strain evidence="2">CH-1</strain>
        <plasmid evidence="2">pBC453</plasmid>
    </source>
</reference>
<dbReference type="AlphaFoldDB" id="A0A250LLC1"/>
<geneLocation type="plasmid" evidence="2">
    <name>pBC453</name>
</geneLocation>
<evidence type="ECO:0000256" key="1">
    <source>
        <dbReference type="SAM" id="Phobius"/>
    </source>
</evidence>
<organism evidence="2">
    <name type="scientific">Burkholderia contaminans</name>
    <dbReference type="NCBI Taxonomy" id="488447"/>
    <lineage>
        <taxon>Bacteria</taxon>
        <taxon>Pseudomonadati</taxon>
        <taxon>Pseudomonadota</taxon>
        <taxon>Betaproteobacteria</taxon>
        <taxon>Burkholderiales</taxon>
        <taxon>Burkholderiaceae</taxon>
        <taxon>Burkholderia</taxon>
        <taxon>Burkholderia cepacia complex</taxon>
    </lineage>
</organism>
<keyword evidence="1" id="KW-0472">Membrane</keyword>
<accession>A0A250LLC1</accession>
<dbReference type="RefSeq" id="WP_077233646.1">
    <property type="nucleotide sequence ID" value="NZ_JAIZPX010000045.1"/>
</dbReference>